<keyword evidence="4 6" id="KW-1133">Transmembrane helix</keyword>
<keyword evidence="3 6" id="KW-0812">Transmembrane</keyword>
<accession>A0A0R0AXP3</accession>
<dbReference type="STRING" id="676599.ARC20_07395"/>
<comment type="caution">
    <text evidence="8">The sequence shown here is derived from an EMBL/GenBank/DDBJ whole genome shotgun (WGS) entry which is preliminary data.</text>
</comment>
<keyword evidence="9" id="KW-1185">Reference proteome</keyword>
<feature type="transmembrane region" description="Helical" evidence="6">
    <location>
        <begin position="120"/>
        <end position="139"/>
    </location>
</feature>
<dbReference type="Proteomes" id="UP000051802">
    <property type="component" value="Unassembled WGS sequence"/>
</dbReference>
<feature type="domain" description="RDD" evidence="7">
    <location>
        <begin position="24"/>
        <end position="152"/>
    </location>
</feature>
<evidence type="ECO:0000256" key="6">
    <source>
        <dbReference type="SAM" id="Phobius"/>
    </source>
</evidence>
<dbReference type="OrthoDB" id="9793824at2"/>
<name>A0A0R0AXP3_9GAMM</name>
<dbReference type="InterPro" id="IPR051791">
    <property type="entry name" value="Pra-immunoreactive"/>
</dbReference>
<sequence length="162" mass="18712">MEPIAAQPDLADAPARPRALVPWRLLALFYDFWPVLALWMLVSAAFTLGFFLAGHRSRENIAPFSALQWLLWLCCWLVAGIYATASWRRGGQTLGMRPWRLHLRGADGEVPGWGVLWRRYAAGTLSLFAGGLGFWWAWFDRDRLTWHDRLSGTRLVRMEKRR</sequence>
<comment type="subcellular location">
    <subcellularLocation>
        <location evidence="1">Cell membrane</location>
        <topology evidence="1">Multi-pass membrane protein</topology>
    </subcellularLocation>
</comment>
<proteinExistence type="predicted"/>
<dbReference type="PANTHER" id="PTHR36115">
    <property type="entry name" value="PROLINE-RICH ANTIGEN HOMOLOG-RELATED"/>
    <property type="match status" value="1"/>
</dbReference>
<reference evidence="8 9" key="1">
    <citation type="submission" date="2015-10" db="EMBL/GenBank/DDBJ databases">
        <title>Genome sequencing and analysis of members of genus Stenotrophomonas.</title>
        <authorList>
            <person name="Patil P.P."/>
            <person name="Midha S."/>
            <person name="Patil P.B."/>
        </authorList>
    </citation>
    <scope>NUCLEOTIDE SEQUENCE [LARGE SCALE GENOMIC DNA]</scope>
    <source>
        <strain evidence="8 9">JCM 16536</strain>
    </source>
</reference>
<keyword evidence="2" id="KW-1003">Cell membrane</keyword>
<evidence type="ECO:0000256" key="1">
    <source>
        <dbReference type="ARBA" id="ARBA00004651"/>
    </source>
</evidence>
<evidence type="ECO:0000256" key="2">
    <source>
        <dbReference type="ARBA" id="ARBA00022475"/>
    </source>
</evidence>
<evidence type="ECO:0000256" key="3">
    <source>
        <dbReference type="ARBA" id="ARBA00022692"/>
    </source>
</evidence>
<organism evidence="8 9">
    <name type="scientific">Stenotrophomonas panacihumi</name>
    <dbReference type="NCBI Taxonomy" id="676599"/>
    <lineage>
        <taxon>Bacteria</taxon>
        <taxon>Pseudomonadati</taxon>
        <taxon>Pseudomonadota</taxon>
        <taxon>Gammaproteobacteria</taxon>
        <taxon>Lysobacterales</taxon>
        <taxon>Lysobacteraceae</taxon>
        <taxon>Stenotrophomonas</taxon>
    </lineage>
</organism>
<evidence type="ECO:0000313" key="9">
    <source>
        <dbReference type="Proteomes" id="UP000051802"/>
    </source>
</evidence>
<evidence type="ECO:0000256" key="4">
    <source>
        <dbReference type="ARBA" id="ARBA00022989"/>
    </source>
</evidence>
<dbReference type="Pfam" id="PF06271">
    <property type="entry name" value="RDD"/>
    <property type="match status" value="1"/>
</dbReference>
<dbReference type="InterPro" id="IPR010432">
    <property type="entry name" value="RDD"/>
</dbReference>
<evidence type="ECO:0000313" key="8">
    <source>
        <dbReference type="EMBL" id="KRG45544.1"/>
    </source>
</evidence>
<evidence type="ECO:0000259" key="7">
    <source>
        <dbReference type="Pfam" id="PF06271"/>
    </source>
</evidence>
<keyword evidence="5 6" id="KW-0472">Membrane</keyword>
<dbReference type="AlphaFoldDB" id="A0A0R0AXP3"/>
<feature type="transmembrane region" description="Helical" evidence="6">
    <location>
        <begin position="66"/>
        <end position="87"/>
    </location>
</feature>
<dbReference type="EMBL" id="LLXU01000062">
    <property type="protein sequence ID" value="KRG45544.1"/>
    <property type="molecule type" value="Genomic_DNA"/>
</dbReference>
<dbReference type="RefSeq" id="WP_057645933.1">
    <property type="nucleotide sequence ID" value="NZ_LLXU01000062.1"/>
</dbReference>
<dbReference type="GO" id="GO:0005886">
    <property type="term" value="C:plasma membrane"/>
    <property type="evidence" value="ECO:0007669"/>
    <property type="project" value="UniProtKB-SubCell"/>
</dbReference>
<gene>
    <name evidence="8" type="ORF">ARC20_07395</name>
</gene>
<evidence type="ECO:0000256" key="5">
    <source>
        <dbReference type="ARBA" id="ARBA00023136"/>
    </source>
</evidence>
<feature type="transmembrane region" description="Helical" evidence="6">
    <location>
        <begin position="32"/>
        <end position="54"/>
    </location>
</feature>
<dbReference type="PANTHER" id="PTHR36115:SF10">
    <property type="entry name" value="RDD DOMAIN-CONTAINING PROTEIN"/>
    <property type="match status" value="1"/>
</dbReference>
<protein>
    <recommendedName>
        <fullName evidence="7">RDD domain-containing protein</fullName>
    </recommendedName>
</protein>